<gene>
    <name evidence="2" type="ORF">H1R20_g8897</name>
</gene>
<feature type="signal peptide" evidence="1">
    <location>
        <begin position="1"/>
        <end position="23"/>
    </location>
</feature>
<reference evidence="2" key="1">
    <citation type="submission" date="2022-06" db="EMBL/GenBank/DDBJ databases">
        <title>Genome Sequence of Candolleomyces eurysporus.</title>
        <authorList>
            <person name="Buettner E."/>
        </authorList>
    </citation>
    <scope>NUCLEOTIDE SEQUENCE</scope>
    <source>
        <strain evidence="2">VTCC 930004</strain>
    </source>
</reference>
<proteinExistence type="predicted"/>
<dbReference type="AlphaFoldDB" id="A0A9W8JCF4"/>
<organism evidence="2 3">
    <name type="scientific">Candolleomyces eurysporus</name>
    <dbReference type="NCBI Taxonomy" id="2828524"/>
    <lineage>
        <taxon>Eukaryota</taxon>
        <taxon>Fungi</taxon>
        <taxon>Dikarya</taxon>
        <taxon>Basidiomycota</taxon>
        <taxon>Agaricomycotina</taxon>
        <taxon>Agaricomycetes</taxon>
        <taxon>Agaricomycetidae</taxon>
        <taxon>Agaricales</taxon>
        <taxon>Agaricineae</taxon>
        <taxon>Psathyrellaceae</taxon>
        <taxon>Candolleomyces</taxon>
    </lineage>
</organism>
<keyword evidence="1" id="KW-0732">Signal</keyword>
<comment type="caution">
    <text evidence="2">The sequence shown here is derived from an EMBL/GenBank/DDBJ whole genome shotgun (WGS) entry which is preliminary data.</text>
</comment>
<dbReference type="OrthoDB" id="3025387at2759"/>
<keyword evidence="3" id="KW-1185">Reference proteome</keyword>
<feature type="chain" id="PRO_5040926874" evidence="1">
    <location>
        <begin position="24"/>
        <end position="81"/>
    </location>
</feature>
<evidence type="ECO:0000313" key="2">
    <source>
        <dbReference type="EMBL" id="KAJ2928203.1"/>
    </source>
</evidence>
<evidence type="ECO:0000313" key="3">
    <source>
        <dbReference type="Proteomes" id="UP001140091"/>
    </source>
</evidence>
<name>A0A9W8JCF4_9AGAR</name>
<evidence type="ECO:0000256" key="1">
    <source>
        <dbReference type="SAM" id="SignalP"/>
    </source>
</evidence>
<protein>
    <submittedName>
        <fullName evidence="2">Uncharacterized protein</fullName>
    </submittedName>
</protein>
<dbReference type="EMBL" id="JANBPK010000936">
    <property type="protein sequence ID" value="KAJ2928203.1"/>
    <property type="molecule type" value="Genomic_DNA"/>
</dbReference>
<feature type="non-terminal residue" evidence="2">
    <location>
        <position position="81"/>
    </location>
</feature>
<dbReference type="Proteomes" id="UP001140091">
    <property type="component" value="Unassembled WGS sequence"/>
</dbReference>
<sequence>MQLKLTLAVIAGVLASYAPPALAAEGDVLTATRVFHTVIRESPFLVDRTTTVVWTQGASVTEEAQPTAIPDTVGPADGISV</sequence>
<accession>A0A9W8JCF4</accession>